<feature type="region of interest" description="Disordered" evidence="1">
    <location>
        <begin position="64"/>
        <end position="104"/>
    </location>
</feature>
<evidence type="ECO:0000313" key="3">
    <source>
        <dbReference type="EMBL" id="KAA9035915.1"/>
    </source>
</evidence>
<dbReference type="InterPro" id="IPR024775">
    <property type="entry name" value="DinB-like"/>
</dbReference>
<sequence length="171" mass="19937">MLIDDFNHIVDSWINGLERYHFTQLYIKPSPDGWSLGQLYRHLIDDTNFYMDQIRICISTNDHADEDASPAAKNMFSNNEFPDERIEGAPSNSSIPQPASKEQLSGSLEKIKNEMNRLATLMAASKYKGKTKHPGLNYLNAHEWLQFAEMHFRHHLRQKKRLDEFLKMNTQ</sequence>
<dbReference type="RefSeq" id="WP_150416742.1">
    <property type="nucleotide sequence ID" value="NZ_VYQF01000010.1"/>
</dbReference>
<reference evidence="3 4" key="1">
    <citation type="submission" date="2019-09" db="EMBL/GenBank/DDBJ databases">
        <title>Draft genome sequence of Ginsengibacter sp. BR5-29.</title>
        <authorList>
            <person name="Im W.-T."/>
        </authorList>
    </citation>
    <scope>NUCLEOTIDE SEQUENCE [LARGE SCALE GENOMIC DNA]</scope>
    <source>
        <strain evidence="3 4">BR5-29</strain>
    </source>
</reference>
<feature type="domain" description="DinB-like" evidence="2">
    <location>
        <begin position="24"/>
        <end position="158"/>
    </location>
</feature>
<accession>A0A5J5IG05</accession>
<dbReference type="SUPFAM" id="SSF109854">
    <property type="entry name" value="DinB/YfiT-like putative metalloenzymes"/>
    <property type="match status" value="1"/>
</dbReference>
<dbReference type="Pfam" id="PF12867">
    <property type="entry name" value="DinB_2"/>
    <property type="match status" value="1"/>
</dbReference>
<dbReference type="Gene3D" id="1.20.120.450">
    <property type="entry name" value="dinb family like domain"/>
    <property type="match status" value="1"/>
</dbReference>
<gene>
    <name evidence="3" type="ORF">FW778_20415</name>
</gene>
<organism evidence="3 4">
    <name type="scientific">Ginsengibacter hankyongi</name>
    <dbReference type="NCBI Taxonomy" id="2607284"/>
    <lineage>
        <taxon>Bacteria</taxon>
        <taxon>Pseudomonadati</taxon>
        <taxon>Bacteroidota</taxon>
        <taxon>Chitinophagia</taxon>
        <taxon>Chitinophagales</taxon>
        <taxon>Chitinophagaceae</taxon>
        <taxon>Ginsengibacter</taxon>
    </lineage>
</organism>
<evidence type="ECO:0000313" key="4">
    <source>
        <dbReference type="Proteomes" id="UP000326903"/>
    </source>
</evidence>
<feature type="compositionally biased region" description="Polar residues" evidence="1">
    <location>
        <begin position="90"/>
        <end position="104"/>
    </location>
</feature>
<dbReference type="EMBL" id="VYQF01000010">
    <property type="protein sequence ID" value="KAA9035915.1"/>
    <property type="molecule type" value="Genomic_DNA"/>
</dbReference>
<dbReference type="InterPro" id="IPR034660">
    <property type="entry name" value="DinB/YfiT-like"/>
</dbReference>
<dbReference type="AlphaFoldDB" id="A0A5J5IG05"/>
<dbReference type="Proteomes" id="UP000326903">
    <property type="component" value="Unassembled WGS sequence"/>
</dbReference>
<evidence type="ECO:0000256" key="1">
    <source>
        <dbReference type="SAM" id="MobiDB-lite"/>
    </source>
</evidence>
<comment type="caution">
    <text evidence="3">The sequence shown here is derived from an EMBL/GenBank/DDBJ whole genome shotgun (WGS) entry which is preliminary data.</text>
</comment>
<evidence type="ECO:0000259" key="2">
    <source>
        <dbReference type="Pfam" id="PF12867"/>
    </source>
</evidence>
<keyword evidence="4" id="KW-1185">Reference proteome</keyword>
<name>A0A5J5IG05_9BACT</name>
<protein>
    <submittedName>
        <fullName evidence="3">DinB family protein</fullName>
    </submittedName>
</protein>
<proteinExistence type="predicted"/>